<dbReference type="OrthoDB" id="671595at2759"/>
<dbReference type="Gene3D" id="2.30.39.10">
    <property type="entry name" value="Alpha-1-antitrypsin, domain 1"/>
    <property type="match status" value="1"/>
</dbReference>
<dbReference type="Pfam" id="PF00079">
    <property type="entry name" value="Serpin"/>
    <property type="match status" value="1"/>
</dbReference>
<keyword evidence="7" id="KW-1185">Reference proteome</keyword>
<comment type="similarity">
    <text evidence="1 4">Belongs to the serpin family.</text>
</comment>
<feature type="domain" description="Serpin" evidence="5">
    <location>
        <begin position="74"/>
        <end position="432"/>
    </location>
</feature>
<dbReference type="InterPro" id="IPR023795">
    <property type="entry name" value="Serpin_CS"/>
</dbReference>
<name>A0A8R1TEV7_ACYPI</name>
<dbReference type="Gene3D" id="3.30.497.10">
    <property type="entry name" value="Antithrombin, subunit I, domain 2"/>
    <property type="match status" value="1"/>
</dbReference>
<keyword evidence="2" id="KW-0646">Protease inhibitor</keyword>
<dbReference type="InterPro" id="IPR042185">
    <property type="entry name" value="Serpin_sf_2"/>
</dbReference>
<reference evidence="6" key="2">
    <citation type="submission" date="2022-06" db="UniProtKB">
        <authorList>
            <consortium name="EnsemblMetazoa"/>
        </authorList>
    </citation>
    <scope>IDENTIFICATION</scope>
</reference>
<evidence type="ECO:0000259" key="5">
    <source>
        <dbReference type="SMART" id="SM00093"/>
    </source>
</evidence>
<dbReference type="InterPro" id="IPR042178">
    <property type="entry name" value="Serpin_sf_1"/>
</dbReference>
<dbReference type="EnsemblMetazoa" id="NM_001163095.1">
    <property type="protein sequence ID" value="NP_001156567.1"/>
    <property type="gene ID" value="LOC100158927"/>
</dbReference>
<evidence type="ECO:0000313" key="6">
    <source>
        <dbReference type="EnsemblMetazoa" id="NP_001156567.1"/>
    </source>
</evidence>
<dbReference type="PANTHER" id="PTHR11461:SF211">
    <property type="entry name" value="GH10112P-RELATED"/>
    <property type="match status" value="1"/>
</dbReference>
<dbReference type="SMART" id="SM00093">
    <property type="entry name" value="SERPIN"/>
    <property type="match status" value="1"/>
</dbReference>
<dbReference type="PROSITE" id="PS00284">
    <property type="entry name" value="SERPIN"/>
    <property type="match status" value="1"/>
</dbReference>
<dbReference type="InterPro" id="IPR023796">
    <property type="entry name" value="Serpin_dom"/>
</dbReference>
<evidence type="ECO:0000256" key="3">
    <source>
        <dbReference type="ARBA" id="ARBA00022900"/>
    </source>
</evidence>
<dbReference type="InterPro" id="IPR036186">
    <property type="entry name" value="Serpin_sf"/>
</dbReference>
<dbReference type="GeneID" id="100158927"/>
<accession>A0A8R1TEV7</accession>
<dbReference type="CDD" id="cd00172">
    <property type="entry name" value="serpin"/>
    <property type="match status" value="1"/>
</dbReference>
<dbReference type="SUPFAM" id="SSF56574">
    <property type="entry name" value="Serpins"/>
    <property type="match status" value="1"/>
</dbReference>
<sequence length="433" mass="50161">MHVRIRTLTYSSDKLDDKMIKSIFQMKSSQNKIKPPFYQFREENSHYLRLNGKKMVPLTANLETLRSTIHNFSFSMYKEVSKTETGNIFFSPFGIHLIMFMASTGAASNTFDEMVATIHLNETSWKTDQTLEAYRQLLEDLTSANDNLKLATGMFVDTDFDVKDSFVENSKKYLKSSMEKLDFRNDPERQRQYLNNWVLIQTNNKIKGFFSCKDSITQDTSLVLVNAVHFKSDWAHKCIYVYDGSFYVTPRNKVTVKMMSLIRDFQYLHDTVLKFKALELPYKHHGFKMTILLPDDKNGLKNLENNFSKFKIHEISEKMTQNYVKVKLPRFKIEQSLELDKTLSNLGCSTMFTPGAANFSNIVENDELYVTKILHKAYIDVDEDGTEAAAVTSLIFKKGSGLSKDFIVDHPFIFFISTRCNFILFVGRMTKID</sequence>
<dbReference type="Proteomes" id="UP000007819">
    <property type="component" value="Chromosome A2"/>
</dbReference>
<protein>
    <recommendedName>
        <fullName evidence="5">Serpin domain-containing protein</fullName>
    </recommendedName>
</protein>
<dbReference type="RefSeq" id="NP_001156567.1">
    <property type="nucleotide sequence ID" value="NM_001163095.1"/>
</dbReference>
<dbReference type="GO" id="GO:0005615">
    <property type="term" value="C:extracellular space"/>
    <property type="evidence" value="ECO:0007669"/>
    <property type="project" value="InterPro"/>
</dbReference>
<dbReference type="GO" id="GO:0004867">
    <property type="term" value="F:serine-type endopeptidase inhibitor activity"/>
    <property type="evidence" value="ECO:0007669"/>
    <property type="project" value="UniProtKB-KW"/>
</dbReference>
<evidence type="ECO:0000256" key="4">
    <source>
        <dbReference type="RuleBase" id="RU000411"/>
    </source>
</evidence>
<proteinExistence type="inferred from homology"/>
<evidence type="ECO:0000256" key="2">
    <source>
        <dbReference type="ARBA" id="ARBA00022690"/>
    </source>
</evidence>
<evidence type="ECO:0000313" key="7">
    <source>
        <dbReference type="Proteomes" id="UP000007819"/>
    </source>
</evidence>
<dbReference type="PANTHER" id="PTHR11461">
    <property type="entry name" value="SERINE PROTEASE INHIBITOR, SERPIN"/>
    <property type="match status" value="1"/>
</dbReference>
<keyword evidence="3" id="KW-0722">Serine protease inhibitor</keyword>
<organism evidence="6 7">
    <name type="scientific">Acyrthosiphon pisum</name>
    <name type="common">Pea aphid</name>
    <dbReference type="NCBI Taxonomy" id="7029"/>
    <lineage>
        <taxon>Eukaryota</taxon>
        <taxon>Metazoa</taxon>
        <taxon>Ecdysozoa</taxon>
        <taxon>Arthropoda</taxon>
        <taxon>Hexapoda</taxon>
        <taxon>Insecta</taxon>
        <taxon>Pterygota</taxon>
        <taxon>Neoptera</taxon>
        <taxon>Paraneoptera</taxon>
        <taxon>Hemiptera</taxon>
        <taxon>Sternorrhyncha</taxon>
        <taxon>Aphidomorpha</taxon>
        <taxon>Aphidoidea</taxon>
        <taxon>Aphididae</taxon>
        <taxon>Macrosiphini</taxon>
        <taxon>Acyrthosiphon</taxon>
    </lineage>
</organism>
<reference evidence="7" key="1">
    <citation type="submission" date="2010-06" db="EMBL/GenBank/DDBJ databases">
        <authorList>
            <person name="Jiang H."/>
            <person name="Abraham K."/>
            <person name="Ali S."/>
            <person name="Alsbrooks S.L."/>
            <person name="Anim B.N."/>
            <person name="Anosike U.S."/>
            <person name="Attaway T."/>
            <person name="Bandaranaike D.P."/>
            <person name="Battles P.K."/>
            <person name="Bell S.N."/>
            <person name="Bell A.V."/>
            <person name="Beltran B."/>
            <person name="Bickham C."/>
            <person name="Bustamante Y."/>
            <person name="Caleb T."/>
            <person name="Canada A."/>
            <person name="Cardenas V."/>
            <person name="Carter K."/>
            <person name="Chacko J."/>
            <person name="Chandrabose M.N."/>
            <person name="Chavez D."/>
            <person name="Chavez A."/>
            <person name="Chen L."/>
            <person name="Chu H.-S."/>
            <person name="Claassen K.J."/>
            <person name="Cockrell R."/>
            <person name="Collins M."/>
            <person name="Cooper J.A."/>
            <person name="Cree A."/>
            <person name="Curry S.M."/>
            <person name="Da Y."/>
            <person name="Dao M.D."/>
            <person name="Das B."/>
            <person name="Davila M.-L."/>
            <person name="Davy-Carroll L."/>
            <person name="Denson S."/>
            <person name="Dinh H."/>
            <person name="Ebong V.E."/>
            <person name="Edwards J.R."/>
            <person name="Egan A."/>
            <person name="El-Daye J."/>
            <person name="Escobedo L."/>
            <person name="Fernandez S."/>
            <person name="Fernando P.R."/>
            <person name="Flagg N."/>
            <person name="Forbes L.D."/>
            <person name="Fowler R.G."/>
            <person name="Fu Q."/>
            <person name="Gabisi R.A."/>
            <person name="Ganer J."/>
            <person name="Garbino Pronczuk A."/>
            <person name="Garcia R.M."/>
            <person name="Garner T."/>
            <person name="Garrett T.E."/>
            <person name="Gonzalez D.A."/>
            <person name="Hamid H."/>
            <person name="Hawkins E.S."/>
            <person name="Hirani K."/>
            <person name="Hogues M.E."/>
            <person name="Hollins B."/>
            <person name="Hsiao C.-H."/>
            <person name="Jabil R."/>
            <person name="James M.L."/>
            <person name="Jhangiani S.N."/>
            <person name="Johnson B."/>
            <person name="Johnson Q."/>
            <person name="Joshi V."/>
            <person name="Kalu J.B."/>
            <person name="Kam C."/>
            <person name="Kashfia A."/>
            <person name="Keebler J."/>
            <person name="Kisamo H."/>
            <person name="Kovar C.L."/>
            <person name="Lago L.A."/>
            <person name="Lai C.-Y."/>
            <person name="Laidlaw J."/>
            <person name="Lara F."/>
            <person name="Le T.-K."/>
            <person name="Lee S.L."/>
            <person name="Legall F.H."/>
            <person name="Lemon S.J."/>
            <person name="Lewis L.R."/>
            <person name="Li B."/>
            <person name="Liu Y."/>
            <person name="Liu Y.-S."/>
            <person name="Lopez J."/>
            <person name="Lozado R.J."/>
            <person name="Lu J."/>
            <person name="Madu R.C."/>
            <person name="Maheshwari M."/>
            <person name="Maheshwari R."/>
            <person name="Malloy K."/>
            <person name="Martinez E."/>
            <person name="Mathew T."/>
            <person name="Mercado I.C."/>
            <person name="Mercado C."/>
            <person name="Meyer B."/>
            <person name="Montgomery K."/>
            <person name="Morgan M.B."/>
            <person name="Munidasa M."/>
            <person name="Nazareth L.V."/>
            <person name="Nelson J."/>
            <person name="Ng B.M."/>
            <person name="Nguyen N.B."/>
            <person name="Nguyen P.Q."/>
            <person name="Nguyen T."/>
            <person name="Obregon M."/>
            <person name="Okwuonu G.O."/>
            <person name="Onwere C.G."/>
            <person name="Orozco G."/>
            <person name="Parra A."/>
            <person name="Patel S."/>
            <person name="Patil S."/>
            <person name="Perez A."/>
            <person name="Perez Y."/>
            <person name="Pham C."/>
            <person name="Primus E.L."/>
            <person name="Pu L.-L."/>
            <person name="Puazo M."/>
            <person name="Qin X."/>
            <person name="Quiroz J.B."/>
            <person name="Reese J."/>
            <person name="Richards S."/>
            <person name="Rives C.M."/>
            <person name="Robberts R."/>
            <person name="Ruiz S.J."/>
            <person name="Ruiz M.J."/>
            <person name="Santibanez J."/>
            <person name="Schneider B.W."/>
            <person name="Sisson I."/>
            <person name="Smith M."/>
            <person name="Sodergren E."/>
            <person name="Song X.-Z."/>
            <person name="Song B.B."/>
            <person name="Summersgill H."/>
            <person name="Thelus R."/>
            <person name="Thornton R.D."/>
            <person name="Trejos Z.Y."/>
            <person name="Usmani K."/>
            <person name="Vattathil S."/>
            <person name="Villasana D."/>
            <person name="Walker D.L."/>
            <person name="Wang S."/>
            <person name="Wang K."/>
            <person name="White C.S."/>
            <person name="Williams A.C."/>
            <person name="Williamson J."/>
            <person name="Wilson K."/>
            <person name="Woghiren I.O."/>
            <person name="Woodworth J.R."/>
            <person name="Worley K.C."/>
            <person name="Wright R.A."/>
            <person name="Wu W."/>
            <person name="Young L."/>
            <person name="Zhang L."/>
            <person name="Zhang J."/>
            <person name="Zhu Y."/>
            <person name="Muzny D.M."/>
            <person name="Weinstock G."/>
            <person name="Gibbs R.A."/>
        </authorList>
    </citation>
    <scope>NUCLEOTIDE SEQUENCE [LARGE SCALE GENOMIC DNA]</scope>
    <source>
        <strain evidence="7">LSR1</strain>
    </source>
</reference>
<dbReference type="AlphaFoldDB" id="A0A8R1TEV7"/>
<dbReference type="InterPro" id="IPR000215">
    <property type="entry name" value="Serpin_fam"/>
</dbReference>
<evidence type="ECO:0000256" key="1">
    <source>
        <dbReference type="ARBA" id="ARBA00009500"/>
    </source>
</evidence>